<comment type="caution">
    <text evidence="1">The sequence shown here is derived from an EMBL/GenBank/DDBJ whole genome shotgun (WGS) entry which is preliminary data.</text>
</comment>
<accession>A0A1V2UM49</accession>
<dbReference type="OrthoDB" id="573082at2"/>
<evidence type="ECO:0008006" key="3">
    <source>
        <dbReference type="Google" id="ProtNLM"/>
    </source>
</evidence>
<name>A0A1V2UM49_ENTMU</name>
<dbReference type="AlphaFoldDB" id="A0A1V2UM49"/>
<sequence length="115" mass="13824">MNHPKFKWDDDFERFLDSLSDNEAAKILSIIDKIEKTDIHTAMRQKWVKKLESNLHEVRASISSNALRGIYFQRKGNEYFITHGFRKKANKLSRRELEKGRKLRDNFLSKNERWI</sequence>
<gene>
    <name evidence="1" type="ORF">BTN92_00220</name>
</gene>
<proteinExistence type="predicted"/>
<dbReference type="RefSeq" id="WP_062804847.1">
    <property type="nucleotide sequence ID" value="NZ_CABMMO010000001.1"/>
</dbReference>
<dbReference type="Proteomes" id="UP000189299">
    <property type="component" value="Unassembled WGS sequence"/>
</dbReference>
<dbReference type="EMBL" id="MSTR01000001">
    <property type="protein sequence ID" value="ONN44596.1"/>
    <property type="molecule type" value="Genomic_DNA"/>
</dbReference>
<evidence type="ECO:0000313" key="2">
    <source>
        <dbReference type="Proteomes" id="UP000189299"/>
    </source>
</evidence>
<evidence type="ECO:0000313" key="1">
    <source>
        <dbReference type="EMBL" id="ONN44596.1"/>
    </source>
</evidence>
<protein>
    <recommendedName>
        <fullName evidence="3">Addiction module toxin RelE</fullName>
    </recommendedName>
</protein>
<dbReference type="STRING" id="53346.A5802_001807"/>
<organism evidence="1 2">
    <name type="scientific">Enterococcus mundtii</name>
    <dbReference type="NCBI Taxonomy" id="53346"/>
    <lineage>
        <taxon>Bacteria</taxon>
        <taxon>Bacillati</taxon>
        <taxon>Bacillota</taxon>
        <taxon>Bacilli</taxon>
        <taxon>Lactobacillales</taxon>
        <taxon>Enterococcaceae</taxon>
        <taxon>Enterococcus</taxon>
    </lineage>
</organism>
<dbReference type="Pfam" id="PF05973">
    <property type="entry name" value="Gp49"/>
    <property type="match status" value="1"/>
</dbReference>
<reference evidence="1 2" key="1">
    <citation type="submission" date="2016-12" db="EMBL/GenBank/DDBJ databases">
        <authorList>
            <person name="Song W.-J."/>
            <person name="Kurnit D.M."/>
        </authorList>
    </citation>
    <scope>NUCLEOTIDE SEQUENCE [LARGE SCALE GENOMIC DNA]</scope>
    <source>
        <strain evidence="1 2">CGB1038-1_S1</strain>
    </source>
</reference>
<dbReference type="InterPro" id="IPR009241">
    <property type="entry name" value="HigB-like"/>
</dbReference>